<accession>A0ABS6A6P3</accession>
<dbReference type="EMBL" id="JAHKPV010000006">
    <property type="protein sequence ID" value="MBU2873719.1"/>
    <property type="molecule type" value="Genomic_DNA"/>
</dbReference>
<dbReference type="InterPro" id="IPR011991">
    <property type="entry name" value="ArsR-like_HTH"/>
</dbReference>
<evidence type="ECO:0000256" key="3">
    <source>
        <dbReference type="ARBA" id="ARBA00023163"/>
    </source>
</evidence>
<dbReference type="InterPro" id="IPR051081">
    <property type="entry name" value="HTH_MetalResp_TranReg"/>
</dbReference>
<reference evidence="5 6" key="1">
    <citation type="submission" date="2021-05" db="EMBL/GenBank/DDBJ databases">
        <title>Draft genomes of bacteria isolated from model marine particles.</title>
        <authorList>
            <person name="Datta M.S."/>
            <person name="Schwartzman J.A."/>
            <person name="Enke T.N."/>
            <person name="Saavedra J."/>
            <person name="Cermak N."/>
            <person name="Cordero O.X."/>
        </authorList>
    </citation>
    <scope>NUCLEOTIDE SEQUENCE [LARGE SCALE GENOMIC DNA]</scope>
    <source>
        <strain evidence="5 6">D2M19</strain>
    </source>
</reference>
<evidence type="ECO:0000256" key="1">
    <source>
        <dbReference type="ARBA" id="ARBA00023015"/>
    </source>
</evidence>
<name>A0ABS6A6P3_9GAMM</name>
<evidence type="ECO:0000313" key="6">
    <source>
        <dbReference type="Proteomes" id="UP000753376"/>
    </source>
</evidence>
<keyword evidence="1" id="KW-0805">Transcription regulation</keyword>
<evidence type="ECO:0000256" key="2">
    <source>
        <dbReference type="ARBA" id="ARBA00023125"/>
    </source>
</evidence>
<evidence type="ECO:0000259" key="4">
    <source>
        <dbReference type="PROSITE" id="PS50987"/>
    </source>
</evidence>
<dbReference type="SMART" id="SM00418">
    <property type="entry name" value="HTH_ARSR"/>
    <property type="match status" value="1"/>
</dbReference>
<protein>
    <submittedName>
        <fullName evidence="5">Metalloregulator ArsR/SmtB family transcription factor</fullName>
    </submittedName>
</protein>
<dbReference type="PANTHER" id="PTHR33154:SF33">
    <property type="entry name" value="TRANSCRIPTIONAL REPRESSOR SDPR"/>
    <property type="match status" value="1"/>
</dbReference>
<sequence length="107" mass="12126">MNKQQAIEKALSNIDNDFVKALAEPARIQILKLLILNGPSDVKTLTERLPQDRSVISRHLAIMEKAGLLHSIKEGRHMIYSVDGEKSLKKTEQLVEAIRQCLRFDCC</sequence>
<comment type="caution">
    <text evidence="5">The sequence shown here is derived from an EMBL/GenBank/DDBJ whole genome shotgun (WGS) entry which is preliminary data.</text>
</comment>
<gene>
    <name evidence="5" type="ORF">KO508_06795</name>
</gene>
<dbReference type="InterPro" id="IPR001845">
    <property type="entry name" value="HTH_ArsR_DNA-bd_dom"/>
</dbReference>
<proteinExistence type="predicted"/>
<evidence type="ECO:0000313" key="5">
    <source>
        <dbReference type="EMBL" id="MBU2873719.1"/>
    </source>
</evidence>
<dbReference type="PROSITE" id="PS50987">
    <property type="entry name" value="HTH_ARSR_2"/>
    <property type="match status" value="1"/>
</dbReference>
<dbReference type="RefSeq" id="WP_216007590.1">
    <property type="nucleotide sequence ID" value="NZ_JAHKPV010000006.1"/>
</dbReference>
<dbReference type="CDD" id="cd00090">
    <property type="entry name" value="HTH_ARSR"/>
    <property type="match status" value="1"/>
</dbReference>
<keyword evidence="2" id="KW-0238">DNA-binding</keyword>
<organism evidence="5 6">
    <name type="scientific">Marinobacter salexigens</name>
    <dbReference type="NCBI Taxonomy" id="1925763"/>
    <lineage>
        <taxon>Bacteria</taxon>
        <taxon>Pseudomonadati</taxon>
        <taxon>Pseudomonadota</taxon>
        <taxon>Gammaproteobacteria</taxon>
        <taxon>Pseudomonadales</taxon>
        <taxon>Marinobacteraceae</taxon>
        <taxon>Marinobacter</taxon>
    </lineage>
</organism>
<dbReference type="PANTHER" id="PTHR33154">
    <property type="entry name" value="TRANSCRIPTIONAL REGULATOR, ARSR FAMILY"/>
    <property type="match status" value="1"/>
</dbReference>
<dbReference type="Proteomes" id="UP000753376">
    <property type="component" value="Unassembled WGS sequence"/>
</dbReference>
<keyword evidence="3" id="KW-0804">Transcription</keyword>
<dbReference type="Pfam" id="PF01022">
    <property type="entry name" value="HTH_5"/>
    <property type="match status" value="1"/>
</dbReference>
<keyword evidence="6" id="KW-1185">Reference proteome</keyword>
<feature type="domain" description="HTH arsR-type" evidence="4">
    <location>
        <begin position="7"/>
        <end position="102"/>
    </location>
</feature>
<dbReference type="NCBIfam" id="NF033788">
    <property type="entry name" value="HTH_metalloreg"/>
    <property type="match status" value="1"/>
</dbReference>